<protein>
    <submittedName>
        <fullName evidence="1">Uncharacterized protein</fullName>
    </submittedName>
</protein>
<proteinExistence type="predicted"/>
<dbReference type="RefSeq" id="WP_102075522.1">
    <property type="nucleotide sequence ID" value="NZ_PDNW01000023.1"/>
</dbReference>
<evidence type="ECO:0000313" key="2">
    <source>
        <dbReference type="Proteomes" id="UP000234190"/>
    </source>
</evidence>
<dbReference type="AlphaFoldDB" id="A0A2N4TZS0"/>
<keyword evidence="2" id="KW-1185">Reference proteome</keyword>
<comment type="caution">
    <text evidence="1">The sequence shown here is derived from an EMBL/GenBank/DDBJ whole genome shotgun (WGS) entry which is preliminary data.</text>
</comment>
<gene>
    <name evidence="1" type="ORF">CR159_18955</name>
</gene>
<name>A0A2N4TZS0_9BURK</name>
<organism evidence="1 2">
    <name type="scientific">Pollutimonas subterranea</name>
    <dbReference type="NCBI Taxonomy" id="2045210"/>
    <lineage>
        <taxon>Bacteria</taxon>
        <taxon>Pseudomonadati</taxon>
        <taxon>Pseudomonadota</taxon>
        <taxon>Betaproteobacteria</taxon>
        <taxon>Burkholderiales</taxon>
        <taxon>Alcaligenaceae</taxon>
        <taxon>Pollutimonas</taxon>
    </lineage>
</organism>
<evidence type="ECO:0000313" key="1">
    <source>
        <dbReference type="EMBL" id="PLC48262.1"/>
    </source>
</evidence>
<sequence length="66" mass="7189">MSKNTFEYKGHTVEIISTDLAGGGHGFGLKIDGDTINRGGFDRSKSVDAAIEEGVRWTKEYIDSLP</sequence>
<reference evidence="1 2" key="1">
    <citation type="submission" date="2017-10" db="EMBL/GenBank/DDBJ databases">
        <title>Two draft genome sequences of Pusillimonas sp. strains isolated from a nitrate- and radionuclide-contaminated groundwater in Russia.</title>
        <authorList>
            <person name="Grouzdev D.S."/>
            <person name="Tourova T.P."/>
            <person name="Goeva M.A."/>
            <person name="Babich T.L."/>
            <person name="Sokolova D.S."/>
            <person name="Abdullin R."/>
            <person name="Poltaraus A.B."/>
            <person name="Toshchakov S.V."/>
            <person name="Nazina T.N."/>
        </authorList>
    </citation>
    <scope>NUCLEOTIDE SEQUENCE [LARGE SCALE GENOMIC DNA]</scope>
    <source>
        <strain evidence="1 2">JR1/69-3-13</strain>
    </source>
</reference>
<dbReference type="Proteomes" id="UP000234190">
    <property type="component" value="Unassembled WGS sequence"/>
</dbReference>
<dbReference type="EMBL" id="PDNW01000023">
    <property type="protein sequence ID" value="PLC48262.1"/>
    <property type="molecule type" value="Genomic_DNA"/>
</dbReference>
<accession>A0A2N4TZS0</accession>